<comment type="caution">
    <text evidence="1">The sequence shown here is derived from an EMBL/GenBank/DDBJ whole genome shotgun (WGS) entry which is preliminary data.</text>
</comment>
<accession>A0AAD1Y1D1</accession>
<keyword evidence="2" id="KW-1185">Reference proteome</keyword>
<evidence type="ECO:0000313" key="2">
    <source>
        <dbReference type="Proteomes" id="UP001295684"/>
    </source>
</evidence>
<dbReference type="EMBL" id="CAMPGE010025676">
    <property type="protein sequence ID" value="CAI2383413.1"/>
    <property type="molecule type" value="Genomic_DNA"/>
</dbReference>
<dbReference type="Proteomes" id="UP001295684">
    <property type="component" value="Unassembled WGS sequence"/>
</dbReference>
<organism evidence="1 2">
    <name type="scientific">Euplotes crassus</name>
    <dbReference type="NCBI Taxonomy" id="5936"/>
    <lineage>
        <taxon>Eukaryota</taxon>
        <taxon>Sar</taxon>
        <taxon>Alveolata</taxon>
        <taxon>Ciliophora</taxon>
        <taxon>Intramacronucleata</taxon>
        <taxon>Spirotrichea</taxon>
        <taxon>Hypotrichia</taxon>
        <taxon>Euplotida</taxon>
        <taxon>Euplotidae</taxon>
        <taxon>Moneuplotes</taxon>
    </lineage>
</organism>
<evidence type="ECO:0000313" key="1">
    <source>
        <dbReference type="EMBL" id="CAI2383413.1"/>
    </source>
</evidence>
<sequence length="89" mass="10306">METLMVYTCCEARCCVTFSLISCLHKLLCSINKYLMCKISQYAGYLSFQELTCPVRGTNSGLICRRSKKLNEKKLPLYLYFSKTVRIEN</sequence>
<gene>
    <name evidence="1" type="ORF">ECRASSUSDP1_LOCUS24912</name>
</gene>
<proteinExistence type="predicted"/>
<dbReference type="AlphaFoldDB" id="A0AAD1Y1D1"/>
<name>A0AAD1Y1D1_EUPCR</name>
<protein>
    <submittedName>
        <fullName evidence="1">Uncharacterized protein</fullName>
    </submittedName>
</protein>
<reference evidence="1" key="1">
    <citation type="submission" date="2023-07" db="EMBL/GenBank/DDBJ databases">
        <authorList>
            <consortium name="AG Swart"/>
            <person name="Singh M."/>
            <person name="Singh A."/>
            <person name="Seah K."/>
            <person name="Emmerich C."/>
        </authorList>
    </citation>
    <scope>NUCLEOTIDE SEQUENCE</scope>
    <source>
        <strain evidence="1">DP1</strain>
    </source>
</reference>